<accession>A0A974RKS3</accession>
<dbReference type="Proteomes" id="UP000514628">
    <property type="component" value="Plasmid pCFViADRI1362_P2"/>
</dbReference>
<geneLocation type="plasmid" evidence="3">
    <name>pcfviadri1362_p2</name>
</geneLocation>
<keyword evidence="2" id="KW-0614">Plasmid</keyword>
<reference evidence="3" key="1">
    <citation type="submission" date="2020-07" db="EMBL/GenBank/DDBJ databases">
        <title>A comparison of fourteen fully characterised mammalian-associated Campylobacter fetus isolates suggests a mechanism by which bovine-adapted biotypes have evolved high genomic plasticity.</title>
        <authorList>
            <person name="Nadin-Davis S.A."/>
            <person name="Chmara J.T."/>
            <person name="Carillo C."/>
            <person name="Amoako K."/>
            <person name="Goji N."/>
            <person name="Duceppe M.-O."/>
            <person name="Devenish J."/>
        </authorList>
    </citation>
    <scope>NUCLEOTIDE SEQUENCE [LARGE SCALE GENOMIC DNA]</scope>
    <source>
        <strain evidence="3">CFViADRI1362</strain>
        <plasmid evidence="3">pcfviadri1362_p2</plasmid>
    </source>
</reference>
<gene>
    <name evidence="2" type="ORF">GZ989_011290</name>
</gene>
<protein>
    <submittedName>
        <fullName evidence="2">Uncharacterized protein</fullName>
    </submittedName>
</protein>
<evidence type="ECO:0000313" key="3">
    <source>
        <dbReference type="Proteomes" id="UP000514628"/>
    </source>
</evidence>
<evidence type="ECO:0000313" key="2">
    <source>
        <dbReference type="EMBL" id="QMS59890.1"/>
    </source>
</evidence>
<organism evidence="2 3">
    <name type="scientific">Campylobacter fetus</name>
    <dbReference type="NCBI Taxonomy" id="196"/>
    <lineage>
        <taxon>Bacteria</taxon>
        <taxon>Pseudomonadati</taxon>
        <taxon>Campylobacterota</taxon>
        <taxon>Epsilonproteobacteria</taxon>
        <taxon>Campylobacterales</taxon>
        <taxon>Campylobacteraceae</taxon>
        <taxon>Campylobacter</taxon>
    </lineage>
</organism>
<dbReference type="RefSeq" id="WP_065843555.1">
    <property type="nucleotide sequence ID" value="NZ_CP059434.1"/>
</dbReference>
<sequence>MTEATDEVKTINKNELENNEAKVDFTLKIQLNDGFDDKVKEFLDKSGITNNVLAGEKAIFALQTLHEADELILKKSVARNEMPKSSIRLEMLTSNGEKIELPKVDMGRYLFKNADLNKIINVSSSKVVENQISQETQKAFADLMKKDSDGRFKTGINLDNILENGVKGLEGIADSIGDEHLSSFVKNFTTAYSVLGAKKEDSSLDKDTNNSLSRDKEKASETPAINEQSVAMKETQKQEQSVDENKPKTSKIPDGAISAIKEQAGKEISKIKKTKTKEKTISKPTDIGRGM</sequence>
<dbReference type="AlphaFoldDB" id="A0A974RKS3"/>
<name>A0A974RKS3_CAMFE</name>
<dbReference type="EMBL" id="CP059434">
    <property type="protein sequence ID" value="QMS59890.1"/>
    <property type="molecule type" value="Genomic_DNA"/>
</dbReference>
<feature type="compositionally biased region" description="Basic and acidic residues" evidence="1">
    <location>
        <begin position="200"/>
        <end position="220"/>
    </location>
</feature>
<feature type="region of interest" description="Disordered" evidence="1">
    <location>
        <begin position="200"/>
        <end position="291"/>
    </location>
</feature>
<evidence type="ECO:0000256" key="1">
    <source>
        <dbReference type="SAM" id="MobiDB-lite"/>
    </source>
</evidence>
<proteinExistence type="predicted"/>